<proteinExistence type="predicted"/>
<name>A0A9J5X3T5_SOLCO</name>
<dbReference type="Proteomes" id="UP000824120">
    <property type="component" value="Chromosome 10"/>
</dbReference>
<evidence type="ECO:0000313" key="1">
    <source>
        <dbReference type="EMBL" id="KAG5581878.1"/>
    </source>
</evidence>
<organism evidence="1 2">
    <name type="scientific">Solanum commersonii</name>
    <name type="common">Commerson's wild potato</name>
    <name type="synonym">Commerson's nightshade</name>
    <dbReference type="NCBI Taxonomy" id="4109"/>
    <lineage>
        <taxon>Eukaryota</taxon>
        <taxon>Viridiplantae</taxon>
        <taxon>Streptophyta</taxon>
        <taxon>Embryophyta</taxon>
        <taxon>Tracheophyta</taxon>
        <taxon>Spermatophyta</taxon>
        <taxon>Magnoliopsida</taxon>
        <taxon>eudicotyledons</taxon>
        <taxon>Gunneridae</taxon>
        <taxon>Pentapetalae</taxon>
        <taxon>asterids</taxon>
        <taxon>lamiids</taxon>
        <taxon>Solanales</taxon>
        <taxon>Solanaceae</taxon>
        <taxon>Solanoideae</taxon>
        <taxon>Solaneae</taxon>
        <taxon>Solanum</taxon>
    </lineage>
</organism>
<keyword evidence="2" id="KW-1185">Reference proteome</keyword>
<evidence type="ECO:0000313" key="2">
    <source>
        <dbReference type="Proteomes" id="UP000824120"/>
    </source>
</evidence>
<accession>A0A9J5X3T5</accession>
<dbReference type="EMBL" id="JACXVP010000010">
    <property type="protein sequence ID" value="KAG5581878.1"/>
    <property type="molecule type" value="Genomic_DNA"/>
</dbReference>
<protein>
    <submittedName>
        <fullName evidence="1">Uncharacterized protein</fullName>
    </submittedName>
</protein>
<dbReference type="AlphaFoldDB" id="A0A9J5X3T5"/>
<reference evidence="1 2" key="1">
    <citation type="submission" date="2020-09" db="EMBL/GenBank/DDBJ databases">
        <title>De no assembly of potato wild relative species, Solanum commersonii.</title>
        <authorList>
            <person name="Cho K."/>
        </authorList>
    </citation>
    <scope>NUCLEOTIDE SEQUENCE [LARGE SCALE GENOMIC DNA]</scope>
    <source>
        <strain evidence="1">LZ3.2</strain>
        <tissue evidence="1">Leaf</tissue>
    </source>
</reference>
<sequence length="67" mass="7405">MEEGTEKKLYHLRSVEVPNSAMATKPRVALRDLTQHATAVMAAMHHVSGVHEGTSAFKRGLRHVEAQ</sequence>
<gene>
    <name evidence="1" type="ORF">H5410_052505</name>
</gene>
<comment type="caution">
    <text evidence="1">The sequence shown here is derived from an EMBL/GenBank/DDBJ whole genome shotgun (WGS) entry which is preliminary data.</text>
</comment>